<evidence type="ECO:0000313" key="10">
    <source>
        <dbReference type="EMBL" id="AAG27214.1"/>
    </source>
</evidence>
<evidence type="ECO:0000256" key="6">
    <source>
        <dbReference type="ARBA" id="ARBA00022884"/>
    </source>
</evidence>
<evidence type="ECO:0000256" key="7">
    <source>
        <dbReference type="ARBA" id="ARBA00023159"/>
    </source>
</evidence>
<evidence type="ECO:0000256" key="8">
    <source>
        <dbReference type="ARBA" id="ARBA00025666"/>
    </source>
</evidence>
<dbReference type="GO" id="GO:0030430">
    <property type="term" value="C:host cell cytoplasm"/>
    <property type="evidence" value="ECO:0007669"/>
    <property type="project" value="UniProtKB-SubCell"/>
</dbReference>
<dbReference type="GeneID" id="920493"/>
<keyword evidence="7" id="KW-0010">Activator</keyword>
<evidence type="ECO:0000313" key="11">
    <source>
        <dbReference type="Proteomes" id="UP000159358"/>
    </source>
</evidence>
<dbReference type="GO" id="GO:0003723">
    <property type="term" value="F:RNA binding"/>
    <property type="evidence" value="ECO:0007669"/>
    <property type="project" value="UniProtKB-KW"/>
</dbReference>
<reference evidence="10 11" key="1">
    <citation type="journal article" date="2001" name="Virology">
        <title>The DNA sequence of the simian varicella virus genome.</title>
        <authorList>
            <person name="Gray W.L."/>
            <person name="Starnes H.B."/>
            <person name="White M.W."/>
            <person name="Mahalingam R."/>
        </authorList>
    </citation>
    <scope>NUCLEOTIDE SEQUENCE [LARGE SCALE GENOMIC DNA]</scope>
</reference>
<comment type="function">
    <text evidence="8">Multifunctional regulator of the expression of viral genes that mediates nuclear export of viral intronless mRNAs. This immediate early (EI) protein promotes the nuclear export of viral intronless mRNAs by interacting with mRNAs and host NXF1/TAP.</text>
</comment>
<proteinExistence type="inferred from homology"/>
<protein>
    <submittedName>
        <fullName evidence="10">Transactivator</fullName>
    </submittedName>
</protein>
<comment type="similarity">
    <text evidence="2">Belongs to the HHV-1 ICP27 protein family.</text>
</comment>
<evidence type="ECO:0000256" key="4">
    <source>
        <dbReference type="ARBA" id="ARBA00022771"/>
    </source>
</evidence>
<evidence type="ECO:0000256" key="2">
    <source>
        <dbReference type="ARBA" id="ARBA00008477"/>
    </source>
</evidence>
<dbReference type="EMBL" id="AF275348">
    <property type="protein sequence ID" value="AAG27214.1"/>
    <property type="molecule type" value="Genomic_DNA"/>
</dbReference>
<evidence type="ECO:0000256" key="9">
    <source>
        <dbReference type="ARBA" id="ARBA00025812"/>
    </source>
</evidence>
<evidence type="ECO:0000256" key="1">
    <source>
        <dbReference type="ARBA" id="ARBA00004192"/>
    </source>
</evidence>
<organismHost>
    <name type="scientific">Chlorocebus aethiops</name>
    <name type="common">Green monkey</name>
    <name type="synonym">Cercopithecus aethiops</name>
    <dbReference type="NCBI Taxonomy" id="9534"/>
</organismHost>
<dbReference type="RefSeq" id="NP_077418.1">
    <property type="nucleotide sequence ID" value="NC_002686.2"/>
</dbReference>
<accession>Q9E212</accession>
<comment type="subunit">
    <text evidence="9">Homodimer. Homodimerization is required for transactivation. Associates in a complex with RNA, and host export factors NXF1/TAP and ALYREF; these interactions allow nuclear export of viral transcripts. Interacts with three host shuttling SR proteins SRSF1, SRSF3 and SRSF7. Interacts with host SRPK1. Interacts with IE62; this interaction enhances IE62 transactivation.</text>
</comment>
<name>Q9E212_CHV9D</name>
<keyword evidence="11" id="KW-1185">Reference proteome</keyword>
<dbReference type="GO" id="GO:0006355">
    <property type="term" value="P:regulation of DNA-templated transcription"/>
    <property type="evidence" value="ECO:0007669"/>
    <property type="project" value="InterPro"/>
</dbReference>
<keyword evidence="5" id="KW-0862">Zinc</keyword>
<dbReference type="InterPro" id="IPR008648">
    <property type="entry name" value="ICP27-like"/>
</dbReference>
<evidence type="ECO:0000256" key="5">
    <source>
        <dbReference type="ARBA" id="ARBA00022833"/>
    </source>
</evidence>
<keyword evidence="6" id="KW-0694">RNA-binding</keyword>
<dbReference type="Proteomes" id="UP000159358">
    <property type="component" value="Segment"/>
</dbReference>
<dbReference type="Pfam" id="PF05459">
    <property type="entry name" value="Herpes_UL69"/>
    <property type="match status" value="1"/>
</dbReference>
<keyword evidence="3" id="KW-0479">Metal-binding</keyword>
<dbReference type="GO" id="GO:0008270">
    <property type="term" value="F:zinc ion binding"/>
    <property type="evidence" value="ECO:0007669"/>
    <property type="project" value="UniProtKB-KW"/>
</dbReference>
<comment type="subcellular location">
    <subcellularLocation>
        <location evidence="1">Host cytoplasm</location>
    </subcellularLocation>
</comment>
<organism evidence="10 11">
    <name type="scientific">Cercopithecine herpesvirus 9 (strain DHV)</name>
    <name type="common">CeHV-9</name>
    <name type="synonym">Simian varicella virus</name>
    <dbReference type="NCBI Taxonomy" id="36348"/>
    <lineage>
        <taxon>Viruses</taxon>
        <taxon>Duplodnaviria</taxon>
        <taxon>Heunggongvirae</taxon>
        <taxon>Peploviricota</taxon>
        <taxon>Herviviricetes</taxon>
        <taxon>Herpesvirales</taxon>
        <taxon>Orthoherpesviridae</taxon>
        <taxon>Alphaherpesvirinae</taxon>
        <taxon>Varicellovirus</taxon>
        <taxon>Varicellovirus cercopithecinealpha9</taxon>
    </lineage>
</organism>
<sequence length="470" mass="54268">METASTTSCDSDIMACVCDDSMHLSPEDDPIDDFQLEVQNWAEESVPNSVQIDDDEEAGEILTVTEETPNPADVCEDADRVYTQPNFESKALSGYHKDDEKCLVTFSDNIPRRTNPIHVHYTNGERKSPKWYNQSYRKYQRRESWRYKHGRYSGRPDRSPSKHFRRTTDAEYVRYNERRSRRDYIRDISTDKLTEQARSTLKIAGLSISTNSVLEFTNVMKALIRRMTTFYDEDGNIEKHESWKDGGCYPTTEENISWAELMLYGHKLYQTFQTYRVSIKLGRALRERIIRGESLLEALESADELITWLKLMAAKNLPIWTWNPIVATSKSLVENLKLKLGPVMRCLLLRRDGGEELSTTFPELLHRQRFSDITCMPTFMFVVISRVVTAVLRGDKCIAYEDISSSAQVLEEYTPGSCKAGVLESIITHGRYCGIPECRITCWPEFVPETHHHGKFFKCSYFENTVNAPN</sequence>
<evidence type="ECO:0000256" key="3">
    <source>
        <dbReference type="ARBA" id="ARBA00022723"/>
    </source>
</evidence>
<dbReference type="KEGG" id="vg:920493"/>
<keyword evidence="4" id="KW-0863">Zinc-finger</keyword>